<keyword evidence="10" id="KW-1185">Reference proteome</keyword>
<feature type="transmembrane region" description="Helical" evidence="6">
    <location>
        <begin position="7"/>
        <end position="22"/>
    </location>
</feature>
<reference evidence="9" key="1">
    <citation type="submission" date="2023-04" db="EMBL/GenBank/DDBJ databases">
        <title>Ambrosiozyma monospora NBRC 1965.</title>
        <authorList>
            <person name="Ichikawa N."/>
            <person name="Sato H."/>
            <person name="Tonouchi N."/>
        </authorList>
    </citation>
    <scope>NUCLEOTIDE SEQUENCE</scope>
    <source>
        <strain evidence="9">NBRC 1965</strain>
    </source>
</reference>
<comment type="subcellular location">
    <subcellularLocation>
        <location evidence="1">Membrane</location>
        <topology evidence="1">Multi-pass membrane protein</topology>
    </subcellularLocation>
</comment>
<evidence type="ECO:0000259" key="7">
    <source>
        <dbReference type="Pfam" id="PF01061"/>
    </source>
</evidence>
<evidence type="ECO:0000256" key="1">
    <source>
        <dbReference type="ARBA" id="ARBA00004141"/>
    </source>
</evidence>
<evidence type="ECO:0000256" key="5">
    <source>
        <dbReference type="ARBA" id="ARBA00023136"/>
    </source>
</evidence>
<feature type="transmembrane region" description="Helical" evidence="6">
    <location>
        <begin position="168"/>
        <end position="190"/>
    </location>
</feature>
<keyword evidence="5 6" id="KW-0472">Membrane</keyword>
<dbReference type="Pfam" id="PF01061">
    <property type="entry name" value="ABC2_membrane"/>
    <property type="match status" value="1"/>
</dbReference>
<proteinExistence type="predicted"/>
<dbReference type="PANTHER" id="PTHR19241">
    <property type="entry name" value="ATP-BINDING CASSETTE TRANSPORTER"/>
    <property type="match status" value="1"/>
</dbReference>
<dbReference type="InterPro" id="IPR027417">
    <property type="entry name" value="P-loop_NTPase"/>
</dbReference>
<name>A0A9W6T9I7_AMBMO</name>
<dbReference type="InterPro" id="IPR010929">
    <property type="entry name" value="PDR_CDR_ABC"/>
</dbReference>
<accession>A0A9W6T9I7</accession>
<feature type="domain" description="ABC-2 type transporter transmembrane" evidence="7">
    <location>
        <begin position="2"/>
        <end position="107"/>
    </location>
</feature>
<keyword evidence="3 6" id="KW-0812">Transmembrane</keyword>
<dbReference type="GO" id="GO:0005524">
    <property type="term" value="F:ATP binding"/>
    <property type="evidence" value="ECO:0007669"/>
    <property type="project" value="InterPro"/>
</dbReference>
<evidence type="ECO:0000256" key="3">
    <source>
        <dbReference type="ARBA" id="ARBA00022692"/>
    </source>
</evidence>
<dbReference type="AlphaFoldDB" id="A0A9W6T9I7"/>
<evidence type="ECO:0000313" key="10">
    <source>
        <dbReference type="Proteomes" id="UP001165063"/>
    </source>
</evidence>
<evidence type="ECO:0000256" key="4">
    <source>
        <dbReference type="ARBA" id="ARBA00022989"/>
    </source>
</evidence>
<organism evidence="9 10">
    <name type="scientific">Ambrosiozyma monospora</name>
    <name type="common">Yeast</name>
    <name type="synonym">Endomycopsis monosporus</name>
    <dbReference type="NCBI Taxonomy" id="43982"/>
    <lineage>
        <taxon>Eukaryota</taxon>
        <taxon>Fungi</taxon>
        <taxon>Dikarya</taxon>
        <taxon>Ascomycota</taxon>
        <taxon>Saccharomycotina</taxon>
        <taxon>Pichiomycetes</taxon>
        <taxon>Pichiales</taxon>
        <taxon>Pichiaceae</taxon>
        <taxon>Ambrosiozyma</taxon>
    </lineage>
</organism>
<dbReference type="GO" id="GO:0016020">
    <property type="term" value="C:membrane"/>
    <property type="evidence" value="ECO:0007669"/>
    <property type="project" value="UniProtKB-SubCell"/>
</dbReference>
<dbReference type="OrthoDB" id="245989at2759"/>
<dbReference type="Gene3D" id="3.40.50.300">
    <property type="entry name" value="P-loop containing nucleotide triphosphate hydrolases"/>
    <property type="match status" value="1"/>
</dbReference>
<keyword evidence="4 6" id="KW-1133">Transmembrane helix</keyword>
<evidence type="ECO:0000256" key="2">
    <source>
        <dbReference type="ARBA" id="ARBA00022448"/>
    </source>
</evidence>
<feature type="transmembrane region" description="Helical" evidence="6">
    <location>
        <begin position="55"/>
        <end position="77"/>
    </location>
</feature>
<comment type="caution">
    <text evidence="9">The sequence shown here is derived from an EMBL/GenBank/DDBJ whole genome shotgun (WGS) entry which is preliminary data.</text>
</comment>
<dbReference type="Proteomes" id="UP001165063">
    <property type="component" value="Unassembled WGS sequence"/>
</dbReference>
<dbReference type="EMBL" id="BSXU01014408">
    <property type="protein sequence ID" value="GME80799.1"/>
    <property type="molecule type" value="Genomic_DNA"/>
</dbReference>
<feature type="transmembrane region" description="Helical" evidence="6">
    <location>
        <begin position="28"/>
        <end position="48"/>
    </location>
</feature>
<protein>
    <submittedName>
        <fullName evidence="9">Unnamed protein product</fullName>
    </submittedName>
</protein>
<dbReference type="Pfam" id="PF06422">
    <property type="entry name" value="PDR_CDR"/>
    <property type="match status" value="1"/>
</dbReference>
<sequence length="295" mass="33056">MFKAVEVFIFVVILYFLVNFNAEAGTFFATYLFLIVFIFTINQLFHIIARCCSRFSLAAAISGLFLLWLAVYGTYVIQYDQMQKWAKYWMAWTNPLRYAFESILTLQLHGKIMDCSNMIPSGDSYTNIPSTSKVCAWLGASIGNDFVRGDEYLDAAFGYSFGHVWRNLGILFGFAVGFLVIEAVGVELFMSYNSTTDLRLKLIVNGKYEKLNGGKKVFTSDGSSADDEVGDEEMVSDFSVHKELSKVDNLNSAYKWENLCFEIKGSKEDKQLLNNINGYIAKGELIALMGASGAA</sequence>
<dbReference type="InterPro" id="IPR013525">
    <property type="entry name" value="ABC2_TM"/>
</dbReference>
<feature type="domain" description="CDR ABC transporter" evidence="8">
    <location>
        <begin position="119"/>
        <end position="196"/>
    </location>
</feature>
<evidence type="ECO:0000313" key="9">
    <source>
        <dbReference type="EMBL" id="GME80799.1"/>
    </source>
</evidence>
<evidence type="ECO:0000259" key="8">
    <source>
        <dbReference type="Pfam" id="PF06422"/>
    </source>
</evidence>
<dbReference type="GO" id="GO:0140359">
    <property type="term" value="F:ABC-type transporter activity"/>
    <property type="evidence" value="ECO:0007669"/>
    <property type="project" value="InterPro"/>
</dbReference>
<keyword evidence="2" id="KW-0813">Transport</keyword>
<gene>
    <name evidence="9" type="ORF">Amon01_000990000</name>
</gene>
<evidence type="ECO:0000256" key="6">
    <source>
        <dbReference type="SAM" id="Phobius"/>
    </source>
</evidence>